<feature type="domain" description="Gfo/Idh/MocA-like oxidoreductase N-terminal" evidence="2">
    <location>
        <begin position="8"/>
        <end position="125"/>
    </location>
</feature>
<dbReference type="Pfam" id="PF01408">
    <property type="entry name" value="GFO_IDH_MocA"/>
    <property type="match status" value="1"/>
</dbReference>
<evidence type="ECO:0000256" key="1">
    <source>
        <dbReference type="ARBA" id="ARBA00023002"/>
    </source>
</evidence>
<dbReference type="InterPro" id="IPR036291">
    <property type="entry name" value="NAD(P)-bd_dom_sf"/>
</dbReference>
<keyword evidence="1" id="KW-0560">Oxidoreductase</keyword>
<dbReference type="AlphaFoldDB" id="A0A7W8B722"/>
<accession>A0A7W8B722</accession>
<gene>
    <name evidence="4" type="ORF">FHS36_001420</name>
</gene>
<evidence type="ECO:0000313" key="5">
    <source>
        <dbReference type="Proteomes" id="UP000528608"/>
    </source>
</evidence>
<sequence>MAMEAKKIRVGVIGANAERGWALRAHLPALRALPDYEITAVATRSPDSARAAARVFGAAHAFADARQLAAHPEVDVVAVTVKVPAHAELVGAALAAGKHVYCEWPLAPTTEEALALAELARGADVHHTLGLQARYAPAVGRARELIADGYVGRVTSATVYSALGMGAAGRVPAWAAYTLDRRNGAGLLEVAGGHTLDALQYILGDFGELSADLSVRTPVRTVAGTAASVEVTSPDHLLLNGTLADGAVVSAHIHGAKVSEARTRLEISGTRGDLALVTVGPHSAAGIQIGELRLLGSHTVDGAHRELPVPRRHRRVDGIPLGAEGHNVAQTYARLASDLRTGARTTPGFDEGVRLHRLLDAIRLSAGTGTRRTVGEAPA</sequence>
<comment type="caution">
    <text evidence="4">The sequence shown here is derived from an EMBL/GenBank/DDBJ whole genome shotgun (WGS) entry which is preliminary data.</text>
</comment>
<protein>
    <submittedName>
        <fullName evidence="4">Putative dehydrogenase</fullName>
    </submittedName>
</protein>
<dbReference type="GO" id="GO:0000166">
    <property type="term" value="F:nucleotide binding"/>
    <property type="evidence" value="ECO:0007669"/>
    <property type="project" value="InterPro"/>
</dbReference>
<dbReference type="Gene3D" id="3.40.50.720">
    <property type="entry name" value="NAD(P)-binding Rossmann-like Domain"/>
    <property type="match status" value="1"/>
</dbReference>
<dbReference type="Proteomes" id="UP000528608">
    <property type="component" value="Unassembled WGS sequence"/>
</dbReference>
<feature type="domain" description="Gal80p-like C-terminal" evidence="3">
    <location>
        <begin position="137"/>
        <end position="276"/>
    </location>
</feature>
<dbReference type="GO" id="GO:0016491">
    <property type="term" value="F:oxidoreductase activity"/>
    <property type="evidence" value="ECO:0007669"/>
    <property type="project" value="UniProtKB-KW"/>
</dbReference>
<name>A0A7W8B722_STREU</name>
<dbReference type="PANTHER" id="PTHR43818:SF11">
    <property type="entry name" value="BCDNA.GH03377"/>
    <property type="match status" value="1"/>
</dbReference>
<dbReference type="SUPFAM" id="SSF55347">
    <property type="entry name" value="Glyceraldehyde-3-phosphate dehydrogenase-like, C-terminal domain"/>
    <property type="match status" value="1"/>
</dbReference>
<organism evidence="4 5">
    <name type="scientific">Streptomyces eurocidicus</name>
    <name type="common">Streptoverticillium eurocidicus</name>
    <dbReference type="NCBI Taxonomy" id="66423"/>
    <lineage>
        <taxon>Bacteria</taxon>
        <taxon>Bacillati</taxon>
        <taxon>Actinomycetota</taxon>
        <taxon>Actinomycetes</taxon>
        <taxon>Kitasatosporales</taxon>
        <taxon>Streptomycetaceae</taxon>
        <taxon>Streptomyces</taxon>
    </lineage>
</organism>
<dbReference type="InterPro" id="IPR000683">
    <property type="entry name" value="Gfo/Idh/MocA-like_OxRdtase_N"/>
</dbReference>
<dbReference type="SUPFAM" id="SSF51735">
    <property type="entry name" value="NAD(P)-binding Rossmann-fold domains"/>
    <property type="match status" value="1"/>
</dbReference>
<evidence type="ECO:0000259" key="2">
    <source>
        <dbReference type="Pfam" id="PF01408"/>
    </source>
</evidence>
<reference evidence="4 5" key="1">
    <citation type="submission" date="2020-08" db="EMBL/GenBank/DDBJ databases">
        <title>Genomic Encyclopedia of Type Strains, Phase III (KMG-III): the genomes of soil and plant-associated and newly described type strains.</title>
        <authorList>
            <person name="Whitman W."/>
        </authorList>
    </citation>
    <scope>NUCLEOTIDE SEQUENCE [LARGE SCALE GENOMIC DNA]</scope>
    <source>
        <strain evidence="4 5">CECT 3259</strain>
    </source>
</reference>
<dbReference type="EMBL" id="JACHJF010000003">
    <property type="protein sequence ID" value="MBB5117999.1"/>
    <property type="molecule type" value="Genomic_DNA"/>
</dbReference>
<dbReference type="InterPro" id="IPR055080">
    <property type="entry name" value="Gal80p-like_C"/>
</dbReference>
<dbReference type="PANTHER" id="PTHR43818">
    <property type="entry name" value="BCDNA.GH03377"/>
    <property type="match status" value="1"/>
</dbReference>
<evidence type="ECO:0000259" key="3">
    <source>
        <dbReference type="Pfam" id="PF22685"/>
    </source>
</evidence>
<dbReference type="InterPro" id="IPR050463">
    <property type="entry name" value="Gfo/Idh/MocA_oxidrdct_glycsds"/>
</dbReference>
<dbReference type="RefSeq" id="WP_228773302.1">
    <property type="nucleotide sequence ID" value="NZ_JACHJF010000003.1"/>
</dbReference>
<evidence type="ECO:0000313" key="4">
    <source>
        <dbReference type="EMBL" id="MBB5117999.1"/>
    </source>
</evidence>
<dbReference type="Gene3D" id="3.30.360.10">
    <property type="entry name" value="Dihydrodipicolinate Reductase, domain 2"/>
    <property type="match status" value="1"/>
</dbReference>
<proteinExistence type="predicted"/>
<dbReference type="Pfam" id="PF22685">
    <property type="entry name" value="Gal80p_C-like"/>
    <property type="match status" value="1"/>
</dbReference>